<keyword evidence="3 15" id="KW-1003">Cell membrane</keyword>
<dbReference type="EMBL" id="PYMB01000002">
    <property type="protein sequence ID" value="PSW14597.1"/>
    <property type="molecule type" value="Genomic_DNA"/>
</dbReference>
<keyword evidence="7 15" id="KW-1133">Transmembrane helix</keyword>
<dbReference type="PANTHER" id="PTHR33445">
    <property type="entry name" value="ATP SYNTHASE SUBUNIT B', CHLOROPLASTIC"/>
    <property type="match status" value="1"/>
</dbReference>
<protein>
    <recommendedName>
        <fullName evidence="15">ATP synthase subunit b</fullName>
    </recommendedName>
    <alternativeName>
        <fullName evidence="15">ATP synthase F(0) sector subunit b</fullName>
    </alternativeName>
    <alternativeName>
        <fullName evidence="15">ATPase subunit I</fullName>
    </alternativeName>
    <alternativeName>
        <fullName evidence="15">F-type ATPase subunit b</fullName>
        <shortName evidence="15">F-ATPase subunit b</shortName>
    </alternativeName>
</protein>
<dbReference type="RefSeq" id="WP_107297836.1">
    <property type="nucleotide sequence ID" value="NZ_PYMB01000002.1"/>
</dbReference>
<reference evidence="18 19" key="1">
    <citation type="submission" date="2018-03" db="EMBL/GenBank/DDBJ databases">
        <title>Whole genome sequencing of Histamine producing bacteria.</title>
        <authorList>
            <person name="Butler K."/>
        </authorList>
    </citation>
    <scope>NUCLEOTIDE SEQUENCE [LARGE SCALE GENOMIC DNA]</scope>
    <source>
        <strain evidence="18 19">DSM 19138</strain>
    </source>
</reference>
<evidence type="ECO:0000256" key="9">
    <source>
        <dbReference type="ARBA" id="ARBA00023136"/>
    </source>
</evidence>
<evidence type="ECO:0000256" key="11">
    <source>
        <dbReference type="ARBA" id="ARBA00025198"/>
    </source>
</evidence>
<dbReference type="Proteomes" id="UP000241346">
    <property type="component" value="Unassembled WGS sequence"/>
</dbReference>
<dbReference type="InterPro" id="IPR005864">
    <property type="entry name" value="ATP_synth_F0_bsu_bac"/>
</dbReference>
<gene>
    <name evidence="15" type="primary">atpF</name>
    <name evidence="18" type="ORF">C9J01_09240</name>
</gene>
<name>A0A2T3NHV2_9GAMM</name>
<evidence type="ECO:0000256" key="16">
    <source>
        <dbReference type="RuleBase" id="RU003848"/>
    </source>
</evidence>
<dbReference type="GO" id="GO:0046961">
    <property type="term" value="F:proton-transporting ATPase activity, rotational mechanism"/>
    <property type="evidence" value="ECO:0007669"/>
    <property type="project" value="TreeGrafter"/>
</dbReference>
<evidence type="ECO:0000256" key="3">
    <source>
        <dbReference type="ARBA" id="ARBA00022475"/>
    </source>
</evidence>
<evidence type="ECO:0000256" key="13">
    <source>
        <dbReference type="ARBA" id="ARBA00026054"/>
    </source>
</evidence>
<evidence type="ECO:0000256" key="7">
    <source>
        <dbReference type="ARBA" id="ARBA00022989"/>
    </source>
</evidence>
<keyword evidence="2 15" id="KW-0813">Transport</keyword>
<comment type="function">
    <text evidence="11 15">F(1)F(0) ATP synthase produces ATP from ADP in the presence of a proton or sodium gradient. F-type ATPases consist of two structural domains, F(1) containing the extramembraneous catalytic core and F(0) containing the membrane proton channel, linked together by a central stalk and a peripheral stalk. During catalysis, ATP synthesis in the catalytic domain of F(1) is coupled via a rotary mechanism of the central stalk subunits to proton translocation.</text>
</comment>
<evidence type="ECO:0000256" key="1">
    <source>
        <dbReference type="ARBA" id="ARBA00005513"/>
    </source>
</evidence>
<dbReference type="InterPro" id="IPR050059">
    <property type="entry name" value="ATP_synthase_B_chain"/>
</dbReference>
<keyword evidence="10 15" id="KW-0066">ATP synthesis</keyword>
<comment type="subcellular location">
    <subcellularLocation>
        <location evidence="15">Cell membrane</location>
        <topology evidence="15">Single-pass membrane protein</topology>
    </subcellularLocation>
    <subcellularLocation>
        <location evidence="14">Endomembrane system</location>
        <topology evidence="14">Single-pass membrane protein</topology>
    </subcellularLocation>
</comment>
<keyword evidence="6 15" id="KW-0375">Hydrogen ion transport</keyword>
<dbReference type="AlphaFoldDB" id="A0A2T3NHV2"/>
<feature type="transmembrane region" description="Helical" evidence="15">
    <location>
        <begin position="12"/>
        <end position="33"/>
    </location>
</feature>
<evidence type="ECO:0000256" key="14">
    <source>
        <dbReference type="ARBA" id="ARBA00037847"/>
    </source>
</evidence>
<evidence type="ECO:0000256" key="15">
    <source>
        <dbReference type="HAMAP-Rule" id="MF_01398"/>
    </source>
</evidence>
<dbReference type="InterPro" id="IPR002146">
    <property type="entry name" value="ATP_synth_b/b'su_bac/chlpt"/>
</dbReference>
<dbReference type="Gene3D" id="1.20.5.620">
    <property type="entry name" value="F1F0 ATP synthase subunit B, membrane domain"/>
    <property type="match status" value="1"/>
</dbReference>
<dbReference type="PANTHER" id="PTHR33445:SF1">
    <property type="entry name" value="ATP SYNTHASE SUBUNIT B"/>
    <property type="match status" value="1"/>
</dbReference>
<dbReference type="InterPro" id="IPR028987">
    <property type="entry name" value="ATP_synth_B-like_membr_sf"/>
</dbReference>
<comment type="subunit">
    <text evidence="15">F-type ATPases have 2 components, F(1) - the catalytic core - and F(0) - the membrane proton channel. F(1) has five subunits: alpha(3), beta(3), gamma(1), delta(1), epsilon(1). F(0) has three main subunits: a(1), b(2) and c(10-14). The alpha and beta chains form an alternating ring which encloses part of the gamma chain. F(1) is attached to F(0) by a central stalk formed by the gamma and epsilon chains, while a peripheral stalk is formed by the delta and b chains.</text>
</comment>
<evidence type="ECO:0000256" key="2">
    <source>
        <dbReference type="ARBA" id="ARBA00022448"/>
    </source>
</evidence>
<keyword evidence="17" id="KW-0175">Coiled coil</keyword>
<dbReference type="SUPFAM" id="SSF81573">
    <property type="entry name" value="F1F0 ATP synthase subunit B, membrane domain"/>
    <property type="match status" value="1"/>
</dbReference>
<dbReference type="GO" id="GO:0046933">
    <property type="term" value="F:proton-transporting ATP synthase activity, rotational mechanism"/>
    <property type="evidence" value="ECO:0007669"/>
    <property type="project" value="UniProtKB-UniRule"/>
</dbReference>
<dbReference type="HAMAP" id="MF_01398">
    <property type="entry name" value="ATP_synth_b_bprime"/>
    <property type="match status" value="1"/>
</dbReference>
<keyword evidence="8 15" id="KW-0406">Ion transport</keyword>
<dbReference type="CDD" id="cd06503">
    <property type="entry name" value="ATP-synt_Fo_b"/>
    <property type="match status" value="1"/>
</dbReference>
<keyword evidence="9 15" id="KW-0472">Membrane</keyword>
<comment type="similarity">
    <text evidence="1 15 16">Belongs to the ATPase B chain family.</text>
</comment>
<evidence type="ECO:0000256" key="8">
    <source>
        <dbReference type="ARBA" id="ARBA00023065"/>
    </source>
</evidence>
<organism evidence="18 19">
    <name type="scientific">Photobacterium rosenbergii</name>
    <dbReference type="NCBI Taxonomy" id="294936"/>
    <lineage>
        <taxon>Bacteria</taxon>
        <taxon>Pseudomonadati</taxon>
        <taxon>Pseudomonadota</taxon>
        <taxon>Gammaproteobacteria</taxon>
        <taxon>Vibrionales</taxon>
        <taxon>Vibrionaceae</taxon>
        <taxon>Photobacterium</taxon>
    </lineage>
</organism>
<evidence type="ECO:0000256" key="12">
    <source>
        <dbReference type="ARBA" id="ARBA00025614"/>
    </source>
</evidence>
<dbReference type="GO" id="GO:0005886">
    <property type="term" value="C:plasma membrane"/>
    <property type="evidence" value="ECO:0007669"/>
    <property type="project" value="UniProtKB-SubCell"/>
</dbReference>
<dbReference type="OrthoDB" id="9788020at2"/>
<evidence type="ECO:0000256" key="5">
    <source>
        <dbReference type="ARBA" id="ARBA00022692"/>
    </source>
</evidence>
<evidence type="ECO:0000256" key="6">
    <source>
        <dbReference type="ARBA" id="ARBA00022781"/>
    </source>
</evidence>
<dbReference type="Pfam" id="PF00430">
    <property type="entry name" value="ATP-synt_B"/>
    <property type="match status" value="1"/>
</dbReference>
<evidence type="ECO:0000256" key="17">
    <source>
        <dbReference type="SAM" id="Coils"/>
    </source>
</evidence>
<evidence type="ECO:0000313" key="19">
    <source>
        <dbReference type="Proteomes" id="UP000241346"/>
    </source>
</evidence>
<evidence type="ECO:0000256" key="10">
    <source>
        <dbReference type="ARBA" id="ARBA00023310"/>
    </source>
</evidence>
<comment type="function">
    <text evidence="12">Component of the F(0) channel, it forms part of the peripheral stalk, linking F(1) to F(0). The b'-subunit is a diverged and duplicated form of b found in plants and photosynthetic bacteria.</text>
</comment>
<dbReference type="NCBIfam" id="TIGR01144">
    <property type="entry name" value="ATP_synt_b"/>
    <property type="match status" value="1"/>
</dbReference>
<dbReference type="GO" id="GO:0012505">
    <property type="term" value="C:endomembrane system"/>
    <property type="evidence" value="ECO:0007669"/>
    <property type="project" value="UniProtKB-SubCell"/>
</dbReference>
<keyword evidence="5 15" id="KW-0812">Transmembrane</keyword>
<evidence type="ECO:0000313" key="18">
    <source>
        <dbReference type="EMBL" id="PSW14597.1"/>
    </source>
</evidence>
<accession>A0A2T3NHV2</accession>
<feature type="coiled-coil region" evidence="17">
    <location>
        <begin position="47"/>
        <end position="78"/>
    </location>
</feature>
<dbReference type="NCBIfam" id="NF004411">
    <property type="entry name" value="PRK05759.1-2"/>
    <property type="match status" value="1"/>
</dbReference>
<dbReference type="GO" id="GO:0045259">
    <property type="term" value="C:proton-transporting ATP synthase complex"/>
    <property type="evidence" value="ECO:0007669"/>
    <property type="project" value="UniProtKB-KW"/>
</dbReference>
<evidence type="ECO:0000256" key="4">
    <source>
        <dbReference type="ARBA" id="ARBA00022547"/>
    </source>
</evidence>
<keyword evidence="4 15" id="KW-0138">CF(0)</keyword>
<sequence>MNLNATLLGQAISFVIFVWLCMKYVWPPLLALLDERRDEIAKSLSLSANAEKELQIAKANGQQLIDEAKKNASQLVEQGNQRKAQIIAEAQAVAEQEKERIVAQGLGDIELERNRMKNDLKDEMASLVIECAQKLIDKNLDTSTNREFVDKLIREI</sequence>
<comment type="caution">
    <text evidence="18">The sequence shown here is derived from an EMBL/GenBank/DDBJ whole genome shotgun (WGS) entry which is preliminary data.</text>
</comment>
<comment type="subunit">
    <text evidence="13">F-type ATPases have 2 components, F(1) - the catalytic core - and F(0) - the membrane proton channel. F(1) has five subunits: alpha(3), beta(3), gamma(1), delta(1), epsilon(1). F(0) has four main subunits: a(1), b(2) and c(10-14). The alpha and beta chains form an alternating ring which encloses part of the gamma chain. F(1) is attached to F(0) by a central stalk formed by the gamma and epsilon chains, while a peripheral stalk is formed by the delta and b chains.</text>
</comment>
<proteinExistence type="inferred from homology"/>